<proteinExistence type="predicted"/>
<comment type="caution">
    <text evidence="1">The sequence shown here is derived from an EMBL/GenBank/DDBJ whole genome shotgun (WGS) entry which is preliminary data.</text>
</comment>
<reference evidence="1 2" key="1">
    <citation type="submission" date="2020-04" db="EMBL/GenBank/DDBJ databases">
        <title>Genomic insights into acetone-butanol-ethanol (ABE) fermentation by sequencing solventogenic clostridia strains.</title>
        <authorList>
            <person name="Brown S."/>
        </authorList>
    </citation>
    <scope>NUCLEOTIDE SEQUENCE [LARGE SCALE GENOMIC DNA]</scope>
    <source>
        <strain evidence="1 2">DJ011</strain>
    </source>
</reference>
<accession>A0A923E691</accession>
<gene>
    <name evidence="1" type="ORF">HGG79_05065</name>
</gene>
<dbReference type="Gene3D" id="3.30.70.1890">
    <property type="match status" value="1"/>
</dbReference>
<organism evidence="1 2">
    <name type="scientific">Clostridium tetanomorphum</name>
    <dbReference type="NCBI Taxonomy" id="1553"/>
    <lineage>
        <taxon>Bacteria</taxon>
        <taxon>Bacillati</taxon>
        <taxon>Bacillota</taxon>
        <taxon>Clostridia</taxon>
        <taxon>Eubacteriales</taxon>
        <taxon>Clostridiaceae</taxon>
        <taxon>Clostridium</taxon>
    </lineage>
</organism>
<name>A0A923E691_CLOTT</name>
<dbReference type="AlphaFoldDB" id="A0A923E691"/>
<sequence>MKKVIIFKKESSENLPSNYMTYLEAFICNCIKAGDCRLSPIIDNYTKDYNSSKRPFDFSELYQDYFDSPYQSFSSISVVKLTVSSSNEIINALCQGIKGKNFEVKNVSMKVLDIIEPRNEYVEELYSLV</sequence>
<protein>
    <submittedName>
        <fullName evidence="1">Uncharacterized protein</fullName>
    </submittedName>
</protein>
<dbReference type="InterPro" id="IPR045747">
    <property type="entry name" value="CRISPR-assoc_prot_Cas6_N_sf"/>
</dbReference>
<dbReference type="RefSeq" id="WP_035149767.1">
    <property type="nucleotide sequence ID" value="NZ_JAAZWO010000004.1"/>
</dbReference>
<evidence type="ECO:0000313" key="1">
    <source>
        <dbReference type="EMBL" id="MBC2397153.1"/>
    </source>
</evidence>
<keyword evidence="2" id="KW-1185">Reference proteome</keyword>
<dbReference type="Proteomes" id="UP000563151">
    <property type="component" value="Unassembled WGS sequence"/>
</dbReference>
<dbReference type="EMBL" id="JAAZWO010000004">
    <property type="protein sequence ID" value="MBC2397153.1"/>
    <property type="molecule type" value="Genomic_DNA"/>
</dbReference>
<evidence type="ECO:0000313" key="2">
    <source>
        <dbReference type="Proteomes" id="UP000563151"/>
    </source>
</evidence>